<evidence type="ECO:0000256" key="6">
    <source>
        <dbReference type="SAM" id="Phobius"/>
    </source>
</evidence>
<evidence type="ECO:0000313" key="7">
    <source>
        <dbReference type="EMBL" id="SLM97761.1"/>
    </source>
</evidence>
<keyword evidence="3 6" id="KW-0812">Transmembrane</keyword>
<dbReference type="PANTHER" id="PTHR37820:SF1">
    <property type="entry name" value="CELL DIVISION PROTEIN FTSQ"/>
    <property type="match status" value="1"/>
</dbReference>
<reference evidence="8" key="1">
    <citation type="submission" date="2017-02" db="EMBL/GenBank/DDBJ databases">
        <authorList>
            <person name="Dridi B."/>
        </authorList>
    </citation>
    <scope>NUCLEOTIDE SEQUENCE [LARGE SCALE GENOMIC DNA]</scope>
    <source>
        <strain evidence="8">B Co 03.10</strain>
    </source>
</reference>
<dbReference type="RefSeq" id="WP_087006915.1">
    <property type="nucleotide sequence ID" value="NZ_FWFF01000013.1"/>
</dbReference>
<proteinExistence type="predicted"/>
<dbReference type="InterPro" id="IPR050487">
    <property type="entry name" value="FtsQ_DivIB"/>
</dbReference>
<dbReference type="Proteomes" id="UP000196581">
    <property type="component" value="Unassembled WGS sequence"/>
</dbReference>
<dbReference type="GO" id="GO:0005886">
    <property type="term" value="C:plasma membrane"/>
    <property type="evidence" value="ECO:0007669"/>
    <property type="project" value="TreeGrafter"/>
</dbReference>
<dbReference type="AlphaFoldDB" id="A0A1X6XER2"/>
<gene>
    <name evidence="7" type="ORF">FM105_07665</name>
</gene>
<keyword evidence="2 7" id="KW-0132">Cell division</keyword>
<dbReference type="EMBL" id="FWFF01000013">
    <property type="protein sequence ID" value="SLM97761.1"/>
    <property type="molecule type" value="Genomic_DNA"/>
</dbReference>
<name>A0A1X6XER2_9MICO</name>
<evidence type="ECO:0000313" key="8">
    <source>
        <dbReference type="Proteomes" id="UP000196581"/>
    </source>
</evidence>
<feature type="transmembrane region" description="Helical" evidence="6">
    <location>
        <begin position="19"/>
        <end position="41"/>
    </location>
</feature>
<keyword evidence="4 6" id="KW-1133">Transmembrane helix</keyword>
<keyword evidence="5" id="KW-0131">Cell cycle</keyword>
<keyword evidence="6" id="KW-0472">Membrane</keyword>
<evidence type="ECO:0000256" key="4">
    <source>
        <dbReference type="ARBA" id="ARBA00022989"/>
    </source>
</evidence>
<evidence type="ECO:0000256" key="2">
    <source>
        <dbReference type="ARBA" id="ARBA00022618"/>
    </source>
</evidence>
<evidence type="ECO:0000256" key="3">
    <source>
        <dbReference type="ARBA" id="ARBA00022692"/>
    </source>
</evidence>
<accession>A0A1X6XER2</accession>
<dbReference type="PANTHER" id="PTHR37820">
    <property type="entry name" value="CELL DIVISION PROTEIN DIVIB"/>
    <property type="match status" value="1"/>
</dbReference>
<evidence type="ECO:0000256" key="5">
    <source>
        <dbReference type="ARBA" id="ARBA00023306"/>
    </source>
</evidence>
<sequence length="241" mass="24507">MSTAVDLGAIRTARRRTVLLRWTIAIASVLVLAGIAAVAWFSPLLAIESVTAEGGGIVDAEAVRADVQESTVGTPLPQVRTGGLAEQLEAEHTAAADIEVSYAGPRSLHIVVTDRVPVVAVADGAQAVRYDADGAAIDTVPADAADVPTLTVASQADAAAAARDGARLLTDIGGRLPGEAKTLAVGATGTFTLRLATEDGDAEVVFGTAEDAERKAQVASVLLDEGHDTIDVSVPDVPKVG</sequence>
<dbReference type="GO" id="GO:0051301">
    <property type="term" value="P:cell division"/>
    <property type="evidence" value="ECO:0007669"/>
    <property type="project" value="UniProtKB-KW"/>
</dbReference>
<evidence type="ECO:0000256" key="1">
    <source>
        <dbReference type="ARBA" id="ARBA00022475"/>
    </source>
</evidence>
<protein>
    <submittedName>
        <fullName evidence="7">Cell division protein FtsQ</fullName>
    </submittedName>
</protein>
<keyword evidence="1" id="KW-1003">Cell membrane</keyword>
<organism evidence="7 8">
    <name type="scientific">Brevibacterium yomogidense</name>
    <dbReference type="NCBI Taxonomy" id="946573"/>
    <lineage>
        <taxon>Bacteria</taxon>
        <taxon>Bacillati</taxon>
        <taxon>Actinomycetota</taxon>
        <taxon>Actinomycetes</taxon>
        <taxon>Micrococcales</taxon>
        <taxon>Brevibacteriaceae</taxon>
        <taxon>Brevibacterium</taxon>
    </lineage>
</organism>
<keyword evidence="8" id="KW-1185">Reference proteome</keyword>